<gene>
    <name evidence="1" type="ORF">FJD37_13435</name>
</gene>
<dbReference type="InterPro" id="IPR022452">
    <property type="entry name" value="MqsA"/>
</dbReference>
<comment type="caution">
    <text evidence="1">The sequence shown here is derived from an EMBL/GenBank/DDBJ whole genome shotgun (WGS) entry which is preliminary data.</text>
</comment>
<protein>
    <submittedName>
        <fullName evidence="1">Type II toxin-antitoxin system MqsA family antitoxin</fullName>
    </submittedName>
</protein>
<dbReference type="InterPro" id="IPR010982">
    <property type="entry name" value="Lambda_DNA-bd_dom_sf"/>
</dbReference>
<dbReference type="EMBL" id="VFIP01000024">
    <property type="protein sequence ID" value="TWR90800.1"/>
    <property type="molecule type" value="Genomic_DNA"/>
</dbReference>
<evidence type="ECO:0000313" key="1">
    <source>
        <dbReference type="EMBL" id="TWR90800.1"/>
    </source>
</evidence>
<dbReference type="Gene3D" id="3.10.20.860">
    <property type="match status" value="1"/>
</dbReference>
<dbReference type="AlphaFoldDB" id="A0A5C5PW15"/>
<dbReference type="Proteomes" id="UP000317901">
    <property type="component" value="Unassembled WGS sequence"/>
</dbReference>
<dbReference type="Pfam" id="PF15731">
    <property type="entry name" value="MqsA_antitoxin"/>
    <property type="match status" value="1"/>
</dbReference>
<dbReference type="GO" id="GO:0003677">
    <property type="term" value="F:DNA binding"/>
    <property type="evidence" value="ECO:0007669"/>
    <property type="project" value="InterPro"/>
</dbReference>
<evidence type="ECO:0000313" key="2">
    <source>
        <dbReference type="Proteomes" id="UP000317901"/>
    </source>
</evidence>
<proteinExistence type="predicted"/>
<organism evidence="1 2">
    <name type="scientific">Pseudomonas saxonica</name>
    <dbReference type="NCBI Taxonomy" id="2600598"/>
    <lineage>
        <taxon>Bacteria</taxon>
        <taxon>Pseudomonadati</taxon>
        <taxon>Pseudomonadota</taxon>
        <taxon>Gammaproteobacteria</taxon>
        <taxon>Pseudomonadales</taxon>
        <taxon>Pseudomonadaceae</taxon>
        <taxon>Pseudomonas</taxon>
    </lineage>
</organism>
<reference evidence="1 2" key="1">
    <citation type="submission" date="2019-06" db="EMBL/GenBank/DDBJ databases">
        <title>Pseudomonas bimorpha sp. nov. isolated from bovine raw milk and skim milk concentrate.</title>
        <authorList>
            <person name="Hofmann K."/>
            <person name="Huptas C."/>
            <person name="Doll E."/>
            <person name="Scherer S."/>
            <person name="Wenning M."/>
        </authorList>
    </citation>
    <scope>NUCLEOTIDE SEQUENCE [LARGE SCALE GENOMIC DNA]</scope>
    <source>
        <strain evidence="1 2">DSM 108990</strain>
    </source>
</reference>
<accession>A0A5C5PW15</accession>
<dbReference type="RefSeq" id="WP_146426440.1">
    <property type="nucleotide sequence ID" value="NZ_VFIP01000024.1"/>
</dbReference>
<sequence>MDRHDCYTCGAPNALQAFKDRSFTVCFKQLTRSVHGLAGHECAKCGEVEFDAPSAERYAQAGDELIEDAKRVMADEMKRIRRKLHFTQKSAVQLLSGGGHNAFSRYERAEVEPPKPLFVLMRLLDRHPELVAELETLNECADINTLLEQKQQQREKARHPIAL</sequence>
<dbReference type="OrthoDB" id="7349669at2"/>
<name>A0A5C5PW15_9PSED</name>
<dbReference type="InterPro" id="IPR032758">
    <property type="entry name" value="MqsA/HigA-2"/>
</dbReference>
<dbReference type="NCBIfam" id="TIGR03830">
    <property type="entry name" value="CxxCG_CxxCG_HTH"/>
    <property type="match status" value="1"/>
</dbReference>
<dbReference type="Gene3D" id="1.10.260.40">
    <property type="entry name" value="lambda repressor-like DNA-binding domains"/>
    <property type="match status" value="1"/>
</dbReference>